<dbReference type="PANTHER" id="PTHR35089">
    <property type="entry name" value="CHAPERONE PROTEIN SKP"/>
    <property type="match status" value="1"/>
</dbReference>
<comment type="similarity">
    <text evidence="1">Belongs to the Skp family.</text>
</comment>
<evidence type="ECO:0000256" key="2">
    <source>
        <dbReference type="ARBA" id="ARBA00022729"/>
    </source>
</evidence>
<keyword evidence="3" id="KW-0175">Coiled coil</keyword>
<dbReference type="Proteomes" id="UP001236657">
    <property type="component" value="Chromosome"/>
</dbReference>
<dbReference type="InterPro" id="IPR005632">
    <property type="entry name" value="Chaperone_Skp"/>
</dbReference>
<evidence type="ECO:0000256" key="1">
    <source>
        <dbReference type="ARBA" id="ARBA00009091"/>
    </source>
</evidence>
<sequence length="155" mass="18016">MTDDEKFARVDMRRINEASLVFHDIEVQVNHLFKELAIRLDTKAKDLMKTEKKLEKKAKIMDAAALAAEVNLLNHQKQEIQEELKIDRQRLEKAYVDARSVMNRKITEVIETIAIKEGYSAVFEVSALVSDERDDITDDVIRQMNDIVTSYKIDY</sequence>
<keyword evidence="5" id="KW-1185">Reference proteome</keyword>
<evidence type="ECO:0000313" key="5">
    <source>
        <dbReference type="Proteomes" id="UP001236657"/>
    </source>
</evidence>
<dbReference type="PANTHER" id="PTHR35089:SF1">
    <property type="entry name" value="CHAPERONE PROTEIN SKP"/>
    <property type="match status" value="1"/>
</dbReference>
<dbReference type="Gene3D" id="3.30.910.20">
    <property type="entry name" value="Skp domain"/>
    <property type="match status" value="1"/>
</dbReference>
<dbReference type="RefSeq" id="WP_308895668.1">
    <property type="nucleotide sequence ID" value="NZ_CP133218.1"/>
</dbReference>
<dbReference type="EMBL" id="CP133218">
    <property type="protein sequence ID" value="WML91020.1"/>
    <property type="molecule type" value="Genomic_DNA"/>
</dbReference>
<feature type="coiled-coil region" evidence="3">
    <location>
        <begin position="63"/>
        <end position="94"/>
    </location>
</feature>
<dbReference type="SUPFAM" id="SSF111384">
    <property type="entry name" value="OmpH-like"/>
    <property type="match status" value="1"/>
</dbReference>
<evidence type="ECO:0000256" key="3">
    <source>
        <dbReference type="SAM" id="Coils"/>
    </source>
</evidence>
<proteinExistence type="inferred from homology"/>
<name>A0ABY9MS50_9GAMM</name>
<dbReference type="SMART" id="SM00935">
    <property type="entry name" value="OmpH"/>
    <property type="match status" value="1"/>
</dbReference>
<accession>A0ABY9MS50</accession>
<reference evidence="4 5" key="1">
    <citation type="submission" date="2023-08" db="EMBL/GenBank/DDBJ databases">
        <title>New molecular markers tilS and rpoB for phylogenetic and monitoring studies of the genus Thiothrix biodiversity.</title>
        <authorList>
            <person name="Ravin N.V."/>
            <person name="Smolyakov D."/>
            <person name="Markov N.D."/>
            <person name="Beletsky A.V."/>
            <person name="Mardanov A.V."/>
            <person name="Rudenko T.S."/>
            <person name="Grabovich M.Y."/>
        </authorList>
    </citation>
    <scope>NUCLEOTIDE SEQUENCE [LARGE SCALE GENOMIC DNA]</scope>
    <source>
        <strain evidence="4 5">MK1</strain>
    </source>
</reference>
<dbReference type="InterPro" id="IPR024930">
    <property type="entry name" value="Skp_dom_sf"/>
</dbReference>
<keyword evidence="2" id="KW-0732">Signal</keyword>
<organism evidence="4 5">
    <name type="scientific">Thiothrix lacustris</name>
    <dbReference type="NCBI Taxonomy" id="525917"/>
    <lineage>
        <taxon>Bacteria</taxon>
        <taxon>Pseudomonadati</taxon>
        <taxon>Pseudomonadota</taxon>
        <taxon>Gammaproteobacteria</taxon>
        <taxon>Thiotrichales</taxon>
        <taxon>Thiotrichaceae</taxon>
        <taxon>Thiothrix</taxon>
    </lineage>
</organism>
<evidence type="ECO:0000313" key="4">
    <source>
        <dbReference type="EMBL" id="WML91020.1"/>
    </source>
</evidence>
<dbReference type="Pfam" id="PF03938">
    <property type="entry name" value="OmpH"/>
    <property type="match status" value="1"/>
</dbReference>
<gene>
    <name evidence="4" type="ORF">RCF98_01395</name>
</gene>
<protein>
    <submittedName>
        <fullName evidence="4">OmpH family outer membrane protein</fullName>
    </submittedName>
</protein>